<dbReference type="PROSITE" id="PS00216">
    <property type="entry name" value="SUGAR_TRANSPORT_1"/>
    <property type="match status" value="1"/>
</dbReference>
<keyword evidence="7 9" id="KW-0472">Membrane</keyword>
<feature type="transmembrane region" description="Helical" evidence="9">
    <location>
        <begin position="231"/>
        <end position="250"/>
    </location>
</feature>
<proteinExistence type="inferred from homology"/>
<keyword evidence="4" id="KW-1003">Cell membrane</keyword>
<dbReference type="PROSITE" id="PS50850">
    <property type="entry name" value="MFS"/>
    <property type="match status" value="1"/>
</dbReference>
<feature type="transmembrane region" description="Helical" evidence="9">
    <location>
        <begin position="111"/>
        <end position="130"/>
    </location>
</feature>
<dbReference type="PANTHER" id="PTHR23502:SF132">
    <property type="entry name" value="POLYAMINE TRANSPORTER 2-RELATED"/>
    <property type="match status" value="1"/>
</dbReference>
<evidence type="ECO:0000256" key="4">
    <source>
        <dbReference type="ARBA" id="ARBA00022475"/>
    </source>
</evidence>
<accession>A0ABW0FL44</accession>
<evidence type="ECO:0000256" key="9">
    <source>
        <dbReference type="SAM" id="Phobius"/>
    </source>
</evidence>
<reference evidence="12" key="1">
    <citation type="journal article" date="2019" name="Int. J. Syst. Evol. Microbiol.">
        <title>The Global Catalogue of Microorganisms (GCM) 10K type strain sequencing project: providing services to taxonomists for standard genome sequencing and annotation.</title>
        <authorList>
            <consortium name="The Broad Institute Genomics Platform"/>
            <consortium name="The Broad Institute Genome Sequencing Center for Infectious Disease"/>
            <person name="Wu L."/>
            <person name="Ma J."/>
        </authorList>
    </citation>
    <scope>NUCLEOTIDE SEQUENCE [LARGE SCALE GENOMIC DNA]</scope>
    <source>
        <strain evidence="12">CGMCC 1.16455</strain>
    </source>
</reference>
<evidence type="ECO:0000256" key="7">
    <source>
        <dbReference type="ARBA" id="ARBA00023136"/>
    </source>
</evidence>
<dbReference type="InterPro" id="IPR011701">
    <property type="entry name" value="MFS"/>
</dbReference>
<evidence type="ECO:0000256" key="6">
    <source>
        <dbReference type="ARBA" id="ARBA00022989"/>
    </source>
</evidence>
<evidence type="ECO:0000256" key="1">
    <source>
        <dbReference type="ARBA" id="ARBA00004651"/>
    </source>
</evidence>
<dbReference type="SUPFAM" id="SSF103473">
    <property type="entry name" value="MFS general substrate transporter"/>
    <property type="match status" value="1"/>
</dbReference>
<evidence type="ECO:0000259" key="10">
    <source>
        <dbReference type="PROSITE" id="PS50850"/>
    </source>
</evidence>
<keyword evidence="3" id="KW-0813">Transport</keyword>
<dbReference type="GeneID" id="303296383"/>
<sequence>MAPAAPDPRRDDDRDEPLTSTGSIPTHTGSIPTQTGSIPTITGAIPVMEDPADHDFAHLPTEEELRRTRSKVTVLVIVVLTTLSAIGPLATDMYIPAFPEVAGDLGTTASRMQLTITAFFLGTASGQIVAGPLSDRMGRRAPLLIGIVLCLLASIGCALAPSAEILLVLRVIQGIGGGFGMVLGRAVLIDLTDGPELFRIMNIMQGVGGVAPIVAPLLGGIILVFGQWREIFLVIAVMSLISLIGVIFLIPESLPVSRRHAGGFRTFLRNVRTLLHRRTFVAYMLVNAFSAFALMAYVSASSFVVQEMLGFTSTEYSVSFAINSCGMMALSLLSARLTRTIHPRKLIRVGLILVTIASFSLLIGSLFLDTPAWIVLPAFFFTVAPQGMIFGNGGALASDQAREFAGTGSAMLGLGFSFSASIAAPLVGIAGTQSSLPMAVTMVVGVLISGTFFVLAGRGSGTPNPHTAAA</sequence>
<evidence type="ECO:0000313" key="12">
    <source>
        <dbReference type="Proteomes" id="UP001595937"/>
    </source>
</evidence>
<name>A0ABW0FL44_9MICO</name>
<comment type="caution">
    <text evidence="11">The sequence shown here is derived from an EMBL/GenBank/DDBJ whole genome shotgun (WGS) entry which is preliminary data.</text>
</comment>
<dbReference type="Proteomes" id="UP001595937">
    <property type="component" value="Unassembled WGS sequence"/>
</dbReference>
<comment type="subcellular location">
    <subcellularLocation>
        <location evidence="1">Cell membrane</location>
        <topology evidence="1">Multi-pass membrane protein</topology>
    </subcellularLocation>
</comment>
<dbReference type="PANTHER" id="PTHR23502">
    <property type="entry name" value="MAJOR FACILITATOR SUPERFAMILY"/>
    <property type="match status" value="1"/>
</dbReference>
<evidence type="ECO:0000313" key="11">
    <source>
        <dbReference type="EMBL" id="MFC5299506.1"/>
    </source>
</evidence>
<feature type="transmembrane region" description="Helical" evidence="9">
    <location>
        <begin position="316"/>
        <end position="334"/>
    </location>
</feature>
<dbReference type="Pfam" id="PF07690">
    <property type="entry name" value="MFS_1"/>
    <property type="match status" value="1"/>
</dbReference>
<dbReference type="InterPro" id="IPR004812">
    <property type="entry name" value="Efflux_drug-R_Bcr/CmlA"/>
</dbReference>
<evidence type="ECO:0000256" key="3">
    <source>
        <dbReference type="ARBA" id="ARBA00022448"/>
    </source>
</evidence>
<dbReference type="RefSeq" id="WP_343922719.1">
    <property type="nucleotide sequence ID" value="NZ_BAAAIR010000025.1"/>
</dbReference>
<comment type="similarity">
    <text evidence="2">Belongs to the major facilitator superfamily. Bcr/CmlA family.</text>
</comment>
<keyword evidence="5 9" id="KW-0812">Transmembrane</keyword>
<feature type="transmembrane region" description="Helical" evidence="9">
    <location>
        <begin position="374"/>
        <end position="397"/>
    </location>
</feature>
<dbReference type="Gene3D" id="1.20.1720.10">
    <property type="entry name" value="Multidrug resistance protein D"/>
    <property type="match status" value="1"/>
</dbReference>
<dbReference type="EMBL" id="JBHSLN010000088">
    <property type="protein sequence ID" value="MFC5299506.1"/>
    <property type="molecule type" value="Genomic_DNA"/>
</dbReference>
<keyword evidence="12" id="KW-1185">Reference proteome</keyword>
<feature type="transmembrane region" description="Helical" evidence="9">
    <location>
        <begin position="200"/>
        <end position="225"/>
    </location>
</feature>
<evidence type="ECO:0000256" key="5">
    <source>
        <dbReference type="ARBA" id="ARBA00022692"/>
    </source>
</evidence>
<protein>
    <submittedName>
        <fullName evidence="11">Multidrug effflux MFS transporter</fullName>
    </submittedName>
</protein>
<dbReference type="CDD" id="cd17320">
    <property type="entry name" value="MFS_MdfA_MDR_like"/>
    <property type="match status" value="1"/>
</dbReference>
<feature type="transmembrane region" description="Helical" evidence="9">
    <location>
        <begin position="142"/>
        <end position="161"/>
    </location>
</feature>
<dbReference type="InterPro" id="IPR020846">
    <property type="entry name" value="MFS_dom"/>
</dbReference>
<dbReference type="InterPro" id="IPR005829">
    <property type="entry name" value="Sugar_transporter_CS"/>
</dbReference>
<feature type="region of interest" description="Disordered" evidence="8">
    <location>
        <begin position="1"/>
        <end position="40"/>
    </location>
</feature>
<feature type="domain" description="Major facilitator superfamily (MFS) profile" evidence="10">
    <location>
        <begin position="76"/>
        <end position="457"/>
    </location>
</feature>
<evidence type="ECO:0000256" key="8">
    <source>
        <dbReference type="SAM" id="MobiDB-lite"/>
    </source>
</evidence>
<dbReference type="InterPro" id="IPR036259">
    <property type="entry name" value="MFS_trans_sf"/>
</dbReference>
<keyword evidence="6 9" id="KW-1133">Transmembrane helix</keyword>
<organism evidence="11 12">
    <name type="scientific">Brachybacterium tyrofermentans</name>
    <dbReference type="NCBI Taxonomy" id="47848"/>
    <lineage>
        <taxon>Bacteria</taxon>
        <taxon>Bacillati</taxon>
        <taxon>Actinomycetota</taxon>
        <taxon>Actinomycetes</taxon>
        <taxon>Micrococcales</taxon>
        <taxon>Dermabacteraceae</taxon>
        <taxon>Brachybacterium</taxon>
    </lineage>
</organism>
<dbReference type="NCBIfam" id="TIGR00710">
    <property type="entry name" value="efflux_Bcr_CflA"/>
    <property type="match status" value="1"/>
</dbReference>
<feature type="transmembrane region" description="Helical" evidence="9">
    <location>
        <begin position="409"/>
        <end position="430"/>
    </location>
</feature>
<feature type="transmembrane region" description="Helical" evidence="9">
    <location>
        <begin position="346"/>
        <end position="368"/>
    </location>
</feature>
<gene>
    <name evidence="11" type="ORF">ACFPK8_18485</name>
</gene>
<feature type="transmembrane region" description="Helical" evidence="9">
    <location>
        <begin position="72"/>
        <end position="91"/>
    </location>
</feature>
<feature type="transmembrane region" description="Helical" evidence="9">
    <location>
        <begin position="436"/>
        <end position="456"/>
    </location>
</feature>
<feature type="compositionally biased region" description="Polar residues" evidence="8">
    <location>
        <begin position="18"/>
        <end position="40"/>
    </location>
</feature>
<feature type="transmembrane region" description="Helical" evidence="9">
    <location>
        <begin position="280"/>
        <end position="304"/>
    </location>
</feature>
<evidence type="ECO:0000256" key="2">
    <source>
        <dbReference type="ARBA" id="ARBA00006236"/>
    </source>
</evidence>
<feature type="transmembrane region" description="Helical" evidence="9">
    <location>
        <begin position="167"/>
        <end position="188"/>
    </location>
</feature>